<accession>A0A4W3HGM1</accession>
<dbReference type="GO" id="GO:0003779">
    <property type="term" value="F:actin binding"/>
    <property type="evidence" value="ECO:0007669"/>
    <property type="project" value="TreeGrafter"/>
</dbReference>
<feature type="compositionally biased region" description="Basic and acidic residues" evidence="5">
    <location>
        <begin position="10"/>
        <end position="27"/>
    </location>
</feature>
<dbReference type="PANTHER" id="PTHR24217:SF13">
    <property type="entry name" value="SYNAPTOPODIN"/>
    <property type="match status" value="1"/>
</dbReference>
<organism evidence="6 7">
    <name type="scientific">Callorhinchus milii</name>
    <name type="common">Ghost shark</name>
    <dbReference type="NCBI Taxonomy" id="7868"/>
    <lineage>
        <taxon>Eukaryota</taxon>
        <taxon>Metazoa</taxon>
        <taxon>Chordata</taxon>
        <taxon>Craniata</taxon>
        <taxon>Vertebrata</taxon>
        <taxon>Chondrichthyes</taxon>
        <taxon>Holocephali</taxon>
        <taxon>Chimaeriformes</taxon>
        <taxon>Callorhinchidae</taxon>
        <taxon>Callorhinchus</taxon>
    </lineage>
</organism>
<dbReference type="OMA" id="ACTHTRC"/>
<dbReference type="GO" id="GO:0005634">
    <property type="term" value="C:nucleus"/>
    <property type="evidence" value="ECO:0007669"/>
    <property type="project" value="TreeGrafter"/>
</dbReference>
<reference evidence="6" key="4">
    <citation type="submission" date="2025-08" db="UniProtKB">
        <authorList>
            <consortium name="Ensembl"/>
        </authorList>
    </citation>
    <scope>IDENTIFICATION</scope>
</reference>
<feature type="compositionally biased region" description="Pro residues" evidence="5">
    <location>
        <begin position="532"/>
        <end position="544"/>
    </location>
</feature>
<dbReference type="PANTHER" id="PTHR24217">
    <property type="entry name" value="PUTATIVE-RELATED"/>
    <property type="match status" value="1"/>
</dbReference>
<dbReference type="Proteomes" id="UP000314986">
    <property type="component" value="Unassembled WGS sequence"/>
</dbReference>
<reference evidence="7" key="2">
    <citation type="journal article" date="2007" name="PLoS Biol.">
        <title>Survey sequencing and comparative analysis of the elephant shark (Callorhinchus milii) genome.</title>
        <authorList>
            <person name="Venkatesh B."/>
            <person name="Kirkness E.F."/>
            <person name="Loh Y.H."/>
            <person name="Halpern A.L."/>
            <person name="Lee A.P."/>
            <person name="Johnson J."/>
            <person name="Dandona N."/>
            <person name="Viswanathan L.D."/>
            <person name="Tay A."/>
            <person name="Venter J.C."/>
            <person name="Strausberg R.L."/>
            <person name="Brenner S."/>
        </authorList>
    </citation>
    <scope>NUCLEOTIDE SEQUENCE [LARGE SCALE GENOMIC DNA]</scope>
</reference>
<feature type="compositionally biased region" description="Low complexity" evidence="5">
    <location>
        <begin position="372"/>
        <end position="400"/>
    </location>
</feature>
<protein>
    <recommendedName>
        <fullName evidence="8">Synaptopodin 2-like protein</fullName>
    </recommendedName>
</protein>
<evidence type="ECO:0000256" key="5">
    <source>
        <dbReference type="SAM" id="MobiDB-lite"/>
    </source>
</evidence>
<dbReference type="GO" id="GO:0015629">
    <property type="term" value="C:actin cytoskeleton"/>
    <property type="evidence" value="ECO:0007669"/>
    <property type="project" value="TreeGrafter"/>
</dbReference>
<evidence type="ECO:0000313" key="6">
    <source>
        <dbReference type="Ensembl" id="ENSCMIP00000014485.1"/>
    </source>
</evidence>
<dbReference type="GeneTree" id="ENSGT00950000183054"/>
<feature type="compositionally biased region" description="Pro residues" evidence="5">
    <location>
        <begin position="93"/>
        <end position="112"/>
    </location>
</feature>
<evidence type="ECO:0000256" key="1">
    <source>
        <dbReference type="ARBA" id="ARBA00004496"/>
    </source>
</evidence>
<reference evidence="7" key="1">
    <citation type="journal article" date="2006" name="Science">
        <title>Ancient noncoding elements conserved in the human genome.</title>
        <authorList>
            <person name="Venkatesh B."/>
            <person name="Kirkness E.F."/>
            <person name="Loh Y.H."/>
            <person name="Halpern A.L."/>
            <person name="Lee A.P."/>
            <person name="Johnson J."/>
            <person name="Dandona N."/>
            <person name="Viswanathan L.D."/>
            <person name="Tay A."/>
            <person name="Venter J.C."/>
            <person name="Strausberg R.L."/>
            <person name="Brenner S."/>
        </authorList>
    </citation>
    <scope>NUCLEOTIDE SEQUENCE [LARGE SCALE GENOMIC DNA]</scope>
</reference>
<dbReference type="InParanoid" id="A0A4W3HGM1"/>
<dbReference type="GO" id="GO:0030018">
    <property type="term" value="C:Z disc"/>
    <property type="evidence" value="ECO:0007669"/>
    <property type="project" value="TreeGrafter"/>
</dbReference>
<reference evidence="7" key="3">
    <citation type="journal article" date="2014" name="Nature">
        <title>Elephant shark genome provides unique insights into gnathostome evolution.</title>
        <authorList>
            <consortium name="International Elephant Shark Genome Sequencing Consortium"/>
            <person name="Venkatesh B."/>
            <person name="Lee A.P."/>
            <person name="Ravi V."/>
            <person name="Maurya A.K."/>
            <person name="Lian M.M."/>
            <person name="Swann J.B."/>
            <person name="Ohta Y."/>
            <person name="Flajnik M.F."/>
            <person name="Sutoh Y."/>
            <person name="Kasahara M."/>
            <person name="Hoon S."/>
            <person name="Gangu V."/>
            <person name="Roy S.W."/>
            <person name="Irimia M."/>
            <person name="Korzh V."/>
            <person name="Kondrychyn I."/>
            <person name="Lim Z.W."/>
            <person name="Tay B.H."/>
            <person name="Tohari S."/>
            <person name="Kong K.W."/>
            <person name="Ho S."/>
            <person name="Lorente-Galdos B."/>
            <person name="Quilez J."/>
            <person name="Marques-Bonet T."/>
            <person name="Raney B.J."/>
            <person name="Ingham P.W."/>
            <person name="Tay A."/>
            <person name="Hillier L.W."/>
            <person name="Minx P."/>
            <person name="Boehm T."/>
            <person name="Wilson R.K."/>
            <person name="Brenner S."/>
            <person name="Warren W.C."/>
        </authorList>
    </citation>
    <scope>NUCLEOTIDE SEQUENCE [LARGE SCALE GENOMIC DNA]</scope>
</reference>
<keyword evidence="7" id="KW-1185">Reference proteome</keyword>
<feature type="compositionally biased region" description="Low complexity" evidence="5">
    <location>
        <begin position="487"/>
        <end position="508"/>
    </location>
</feature>
<sequence length="544" mass="57758">MESQAGADTGTDKDGLTAGDQEPRGAGEEVTEPEAEETPVKPARTALEVHLTPAPSGRAYIDLQWEGPEASSVTPRNKSPKPLPVSPNTVPQPSAPTYPSPPPLSRLPPPPTLAQLPSQARKTNILEDSKVRRAGKKPMFTFFEKPKVTPNPELLSLVLGLDERKRREEPGPGVGLGLEEEEYLSLGAEAASLAQPSEPGSGPYQAPEWLSCLKPSEARAQLQSGASQALAERTGRGAELFARRQSRMEKYVIESAPVRETPARSPSPTMSLPPSWKCSELPRRASATGWLTGPKSSRGGFRTQPAAFTAPPRPPPQAPPRWDGSPHQLNPSLFILSPKKSPTASLPKAAPPAPKVIMAEEPPPTRPPPPLRQASLPAPQPQASLPAPKPQASLAAPQSQASLPGTFIQAALPGPLRQVSFFSTINEASLPAPLTQAALPTPQPQVSFSHQASLFPPQPQALYTSTNNQGSFPPPHTGLAPSPHTGLAPSPSRRPRSLPLTHGLAPSPSRRPRSPPPSHRPRSLLPSHRPRSPPPAEPPPPHPG</sequence>
<dbReference type="AlphaFoldDB" id="A0A4W3HGM1"/>
<reference evidence="6" key="5">
    <citation type="submission" date="2025-09" db="UniProtKB">
        <authorList>
            <consortium name="Ensembl"/>
        </authorList>
    </citation>
    <scope>IDENTIFICATION</scope>
</reference>
<dbReference type="GO" id="GO:0032233">
    <property type="term" value="P:positive regulation of actin filament bundle assembly"/>
    <property type="evidence" value="ECO:0007669"/>
    <property type="project" value="TreeGrafter"/>
</dbReference>
<dbReference type="InterPro" id="IPR051976">
    <property type="entry name" value="Synaptopodin_domain"/>
</dbReference>
<feature type="compositionally biased region" description="Low complexity" evidence="5">
    <location>
        <begin position="336"/>
        <end position="348"/>
    </location>
</feature>
<dbReference type="STRING" id="7868.ENSCMIP00000014485"/>
<dbReference type="Ensembl" id="ENSCMIT00000014795.1">
    <property type="protein sequence ID" value="ENSCMIP00000014485.1"/>
    <property type="gene ID" value="ENSCMIG00000007168.1"/>
</dbReference>
<feature type="region of interest" description="Disordered" evidence="5">
    <location>
        <begin position="1"/>
        <end position="131"/>
    </location>
</feature>
<evidence type="ECO:0000256" key="3">
    <source>
        <dbReference type="ARBA" id="ARBA00022553"/>
    </source>
</evidence>
<evidence type="ECO:0000313" key="7">
    <source>
        <dbReference type="Proteomes" id="UP000314986"/>
    </source>
</evidence>
<proteinExistence type="inferred from homology"/>
<keyword evidence="3" id="KW-0597">Phosphoprotein</keyword>
<keyword evidence="2" id="KW-0963">Cytoplasm</keyword>
<comment type="subcellular location">
    <subcellularLocation>
        <location evidence="1">Cytoplasm</location>
    </subcellularLocation>
</comment>
<feature type="compositionally biased region" description="Low complexity" evidence="5">
    <location>
        <begin position="301"/>
        <end position="310"/>
    </location>
</feature>
<feature type="region of interest" description="Disordered" evidence="5">
    <location>
        <begin position="187"/>
        <end position="208"/>
    </location>
</feature>
<feature type="compositionally biased region" description="Polar residues" evidence="5">
    <location>
        <begin position="461"/>
        <end position="471"/>
    </location>
</feature>
<name>A0A4W3HGM1_CALMI</name>
<evidence type="ECO:0008006" key="8">
    <source>
        <dbReference type="Google" id="ProtNLM"/>
    </source>
</evidence>
<feature type="region of interest" description="Disordered" evidence="5">
    <location>
        <begin position="436"/>
        <end position="544"/>
    </location>
</feature>
<evidence type="ECO:0000256" key="4">
    <source>
        <dbReference type="ARBA" id="ARBA00038161"/>
    </source>
</evidence>
<feature type="region of interest" description="Disordered" evidence="5">
    <location>
        <begin position="252"/>
        <end position="400"/>
    </location>
</feature>
<evidence type="ECO:0000256" key="2">
    <source>
        <dbReference type="ARBA" id="ARBA00022490"/>
    </source>
</evidence>
<comment type="similarity">
    <text evidence="4">Belongs to the synaptopodin family.</text>
</comment>
<feature type="compositionally biased region" description="Pro residues" evidence="5">
    <location>
        <begin position="361"/>
        <end position="371"/>
    </location>
</feature>